<dbReference type="EMBL" id="JAGKQM010000012">
    <property type="protein sequence ID" value="KAH0899991.1"/>
    <property type="molecule type" value="Genomic_DNA"/>
</dbReference>
<comment type="caution">
    <text evidence="1">The sequence shown here is derived from an EMBL/GenBank/DDBJ whole genome shotgun (WGS) entry which is preliminary data.</text>
</comment>
<name>A0ABQ8B6W0_BRANA</name>
<evidence type="ECO:0000313" key="2">
    <source>
        <dbReference type="Proteomes" id="UP000824890"/>
    </source>
</evidence>
<keyword evidence="2" id="KW-1185">Reference proteome</keyword>
<accession>A0ABQ8B6W0</accession>
<dbReference type="Proteomes" id="UP000824890">
    <property type="component" value="Unassembled WGS sequence"/>
</dbReference>
<sequence length="205" mass="23254">MVASRIVEFLEDQVEEIDVLKVTEGGGNCDCPVSGVRCLAGVRGDLPLPDTEQRDRMVFSGDRWWTMETPSQNRKSVLGAGICLRRSRESFGRRQRAHKGWRFPVLLLHQVWFHLSVPWSKGMNTPVRDTSESDKAAVGVHWRRRLLPLVFSSSTSLSFLLRLEIDVFVPDMMFADGVDLVGVKVLTYHSLRAINTILNDSEKTR</sequence>
<protein>
    <submittedName>
        <fullName evidence="1">Uncharacterized protein</fullName>
    </submittedName>
</protein>
<proteinExistence type="predicted"/>
<evidence type="ECO:0000313" key="1">
    <source>
        <dbReference type="EMBL" id="KAH0899991.1"/>
    </source>
</evidence>
<organism evidence="1 2">
    <name type="scientific">Brassica napus</name>
    <name type="common">Rape</name>
    <dbReference type="NCBI Taxonomy" id="3708"/>
    <lineage>
        <taxon>Eukaryota</taxon>
        <taxon>Viridiplantae</taxon>
        <taxon>Streptophyta</taxon>
        <taxon>Embryophyta</taxon>
        <taxon>Tracheophyta</taxon>
        <taxon>Spermatophyta</taxon>
        <taxon>Magnoliopsida</taxon>
        <taxon>eudicotyledons</taxon>
        <taxon>Gunneridae</taxon>
        <taxon>Pentapetalae</taxon>
        <taxon>rosids</taxon>
        <taxon>malvids</taxon>
        <taxon>Brassicales</taxon>
        <taxon>Brassicaceae</taxon>
        <taxon>Brassiceae</taxon>
        <taxon>Brassica</taxon>
    </lineage>
</organism>
<gene>
    <name evidence="1" type="ORF">HID58_049559</name>
</gene>
<reference evidence="1 2" key="1">
    <citation type="submission" date="2021-05" db="EMBL/GenBank/DDBJ databases">
        <title>Genome Assembly of Synthetic Allotetraploid Brassica napus Reveals Homoeologous Exchanges between Subgenomes.</title>
        <authorList>
            <person name="Davis J.T."/>
        </authorList>
    </citation>
    <scope>NUCLEOTIDE SEQUENCE [LARGE SCALE GENOMIC DNA]</scope>
    <source>
        <strain evidence="2">cv. Da-Ae</strain>
        <tissue evidence="1">Seedling</tissue>
    </source>
</reference>